<dbReference type="Pfam" id="PF00005">
    <property type="entry name" value="ABC_tran"/>
    <property type="match status" value="2"/>
</dbReference>
<evidence type="ECO:0000256" key="7">
    <source>
        <dbReference type="ARBA" id="ARBA00022989"/>
    </source>
</evidence>
<evidence type="ECO:0000256" key="3">
    <source>
        <dbReference type="ARBA" id="ARBA00022692"/>
    </source>
</evidence>
<dbReference type="PROSITE" id="PS50929">
    <property type="entry name" value="ABC_TM1F"/>
    <property type="match status" value="2"/>
</dbReference>
<evidence type="ECO:0000256" key="9">
    <source>
        <dbReference type="SAM" id="MobiDB-lite"/>
    </source>
</evidence>
<dbReference type="Gene3D" id="3.40.50.300">
    <property type="entry name" value="P-loop containing nucleotide triphosphate hydrolases"/>
    <property type="match status" value="2"/>
</dbReference>
<dbReference type="GO" id="GO:0000329">
    <property type="term" value="C:fungal-type vacuole membrane"/>
    <property type="evidence" value="ECO:0007669"/>
    <property type="project" value="UniProtKB-ARBA"/>
</dbReference>
<dbReference type="SUPFAM" id="SSF90123">
    <property type="entry name" value="ABC transporter transmembrane region"/>
    <property type="match status" value="2"/>
</dbReference>
<protein>
    <submittedName>
        <fullName evidence="13">p-loop containing nucleoside triphosphate hydrolase protein</fullName>
    </submittedName>
</protein>
<dbReference type="InterPro" id="IPR044746">
    <property type="entry name" value="ABCC_6TM_D1"/>
</dbReference>
<keyword evidence="3 10" id="KW-0812">Transmembrane</keyword>
<dbReference type="FunFam" id="3.40.50.300:FF:000630">
    <property type="entry name" value="ATP-binding cassette (ABC) transporter, putative"/>
    <property type="match status" value="1"/>
</dbReference>
<evidence type="ECO:0000256" key="2">
    <source>
        <dbReference type="ARBA" id="ARBA00022448"/>
    </source>
</evidence>
<evidence type="ECO:0000256" key="4">
    <source>
        <dbReference type="ARBA" id="ARBA00022737"/>
    </source>
</evidence>
<dbReference type="Pfam" id="PF00664">
    <property type="entry name" value="ABC_membrane"/>
    <property type="match status" value="2"/>
</dbReference>
<feature type="compositionally biased region" description="Basic and acidic residues" evidence="9">
    <location>
        <begin position="442"/>
        <end position="467"/>
    </location>
</feature>
<dbReference type="SUPFAM" id="SSF52540">
    <property type="entry name" value="P-loop containing nucleoside triphosphate hydrolases"/>
    <property type="match status" value="2"/>
</dbReference>
<comment type="subcellular location">
    <subcellularLocation>
        <location evidence="1">Vacuole membrane</location>
        <topology evidence="1">Multi-pass membrane protein</topology>
    </subcellularLocation>
</comment>
<feature type="transmembrane region" description="Helical" evidence="10">
    <location>
        <begin position="327"/>
        <end position="355"/>
    </location>
</feature>
<feature type="transmembrane region" description="Helical" evidence="10">
    <location>
        <begin position="871"/>
        <end position="888"/>
    </location>
</feature>
<keyword evidence="8 10" id="KW-0472">Membrane</keyword>
<evidence type="ECO:0000259" key="12">
    <source>
        <dbReference type="PROSITE" id="PS50929"/>
    </source>
</evidence>
<dbReference type="InterPro" id="IPR017871">
    <property type="entry name" value="ABC_transporter-like_CS"/>
</dbReference>
<keyword evidence="5" id="KW-0547">Nucleotide-binding</keyword>
<evidence type="ECO:0000256" key="8">
    <source>
        <dbReference type="ARBA" id="ARBA00023136"/>
    </source>
</evidence>
<dbReference type="InterPro" id="IPR027417">
    <property type="entry name" value="P-loop_NTPase"/>
</dbReference>
<evidence type="ECO:0000313" key="14">
    <source>
        <dbReference type="Proteomes" id="UP000193642"/>
    </source>
</evidence>
<feature type="transmembrane region" description="Helical" evidence="10">
    <location>
        <begin position="233"/>
        <end position="252"/>
    </location>
</feature>
<dbReference type="PROSITE" id="PS00211">
    <property type="entry name" value="ABC_TRANSPORTER_1"/>
    <property type="match status" value="2"/>
</dbReference>
<dbReference type="PROSITE" id="PS50893">
    <property type="entry name" value="ABC_TRANSPORTER_2"/>
    <property type="match status" value="2"/>
</dbReference>
<evidence type="ECO:0000256" key="5">
    <source>
        <dbReference type="ARBA" id="ARBA00022741"/>
    </source>
</evidence>
<evidence type="ECO:0000256" key="10">
    <source>
        <dbReference type="SAM" id="Phobius"/>
    </source>
</evidence>
<evidence type="ECO:0000259" key="11">
    <source>
        <dbReference type="PROSITE" id="PS50893"/>
    </source>
</evidence>
<feature type="transmembrane region" description="Helical" evidence="10">
    <location>
        <begin position="258"/>
        <end position="277"/>
    </location>
</feature>
<feature type="domain" description="ABC transmembrane type-1" evidence="12">
    <location>
        <begin position="122"/>
        <end position="395"/>
    </location>
</feature>
<dbReference type="GO" id="GO:0140359">
    <property type="term" value="F:ABC-type transporter activity"/>
    <property type="evidence" value="ECO:0007669"/>
    <property type="project" value="InterPro"/>
</dbReference>
<feature type="transmembrane region" description="Helical" evidence="10">
    <location>
        <begin position="802"/>
        <end position="823"/>
    </location>
</feature>
<keyword evidence="13" id="KW-0378">Hydrolase</keyword>
<dbReference type="FunFam" id="3.40.50.300:FF:000997">
    <property type="entry name" value="Multidrug resistance-associated protein 1"/>
    <property type="match status" value="1"/>
</dbReference>
<dbReference type="EMBL" id="MCGO01000014">
    <property type="protein sequence ID" value="ORY47396.1"/>
    <property type="molecule type" value="Genomic_DNA"/>
</dbReference>
<feature type="domain" description="ABC transmembrane type-1" evidence="12">
    <location>
        <begin position="761"/>
        <end position="1040"/>
    </location>
</feature>
<name>A0A1Y2CK82_9FUNG</name>
<feature type="transmembrane region" description="Helical" evidence="10">
    <location>
        <begin position="894"/>
        <end position="915"/>
    </location>
</feature>
<dbReference type="OrthoDB" id="6500128at2759"/>
<dbReference type="Proteomes" id="UP000193642">
    <property type="component" value="Unassembled WGS sequence"/>
</dbReference>
<dbReference type="GO" id="GO:0005524">
    <property type="term" value="F:ATP binding"/>
    <property type="evidence" value="ECO:0007669"/>
    <property type="project" value="UniProtKB-KW"/>
</dbReference>
<proteinExistence type="predicted"/>
<evidence type="ECO:0000256" key="6">
    <source>
        <dbReference type="ARBA" id="ARBA00022840"/>
    </source>
</evidence>
<dbReference type="InterPro" id="IPR036640">
    <property type="entry name" value="ABC1_TM_sf"/>
</dbReference>
<dbReference type="InterPro" id="IPR003439">
    <property type="entry name" value="ABC_transporter-like_ATP-bd"/>
</dbReference>
<dbReference type="PANTHER" id="PTHR24223">
    <property type="entry name" value="ATP-BINDING CASSETTE SUB-FAMILY C"/>
    <property type="match status" value="1"/>
</dbReference>
<dbReference type="InterPro" id="IPR003593">
    <property type="entry name" value="AAA+_ATPase"/>
</dbReference>
<feature type="region of interest" description="Disordered" evidence="9">
    <location>
        <begin position="442"/>
        <end position="478"/>
    </location>
</feature>
<dbReference type="STRING" id="329046.A0A1Y2CK82"/>
<dbReference type="PANTHER" id="PTHR24223:SF443">
    <property type="entry name" value="MULTIDRUG-RESISTANCE LIKE PROTEIN 1, ISOFORM I"/>
    <property type="match status" value="1"/>
</dbReference>
<feature type="transmembrane region" description="Helical" evidence="10">
    <location>
        <begin position="153"/>
        <end position="173"/>
    </location>
</feature>
<dbReference type="FunFam" id="1.20.1560.10:FF:000013">
    <property type="entry name" value="ABC transporter C family member 2"/>
    <property type="match status" value="1"/>
</dbReference>
<dbReference type="InterPro" id="IPR044726">
    <property type="entry name" value="ABCC_6TM_D2"/>
</dbReference>
<sequence length="1330" mass="147907">MSTKSKSSAQDLSIDVEQQLSKYSAPPVVGEATDPFSFITLSWLSKMVWVGYKRPLQFTDLPLIPEKSKSDAVAHIMDPFYAKLKVYLKDKSAFKKPPSYFGDIWRAVWLPYVFSVFLDATATVLRTTQPAVMAAIINYLASGDSGFFIKDPYGLAIFYFMMSFLSLVFQQAVMQMFRKMRYNIRSTIMTAIYAKSLKLSNASAAEFTKGRILQMVNVDVPALAEAVRSSHQILLVPFQLAFSFYYLSTLFGSGLYPVGIVAGVFLLIAPGLMFLIITSQEKYMKSGDVRLARLREILEGMKMIKMRGQESYFTKVLSDVRQTQLKAVFGMLVGLFGFVFMVLVVPYGMMIGTFMVYASRVSVLDPAVLFPATTYFFNIFEPMEALPMIVAGISSALVSWNRIRKFMLADESEFVTLPPSDSTKGEAISIVNGTFRWEAVKKEGEDEKEKEKEKEKAQKQEEKMVDKKAKKGGKKQVDTPTPVEILPLFKNLDLSIAAGKLTAIVGTVGSGKSSLLSALTGEMTCLEGKVSVYGSVALCQQQTWLMSMDVRSNILFGRELNQSRLDDVIHSCGLAVDIQQFQHGLDTEIGEKGIALSGGQKARVSLARAVYSDADIYLLDDPLAALDAHVGKHVFDELIKKSLDGKTRVLVTHQLHVLPHVDHIIVLDKGVIVEQGSFEQLAINGPETGLLKEMLKNHALEDESTKVKKTKTVIKTEKKADGVIGESEGLLKEEDRQTGAVGKKYVANYFKESGGFYMLYIIILASLLYGALSFMQNLWLTFWSDDSYGQTTRWGLHPSDYITVYTIVVAATFVFGAFMVGIIEFTAYRTSKAYHAKAVAGLFRAPMSFFDSQPLGRIINRMTKDMETLDLQIWNNMVNFFVLLALGSSNLAAVIYSTLYTLIFVFFLSFLYYYLLEMYRSNQREIRRLAALQRSPLNAYISECIGGSSTIRAFQVSARTIHHQRELMDKVVMPEWTLENVYNWFSIRLQVCLSSITLFIVLFAVGTHMSAFTVGLALNGVGSLGDLFFNSITAFSRLESDFVAAERLDLYCNDLEREAPDHLDSDPVEGTWPTEGRISIKDLEVKYSSKFDPVIKNLSVEIKGSEKIGVVGRTGSGKSTLMTALFRIVEPTKGTVLIDGVDVSRVGLNALRSRLQIIPQDPVLFTGTIRSNIDVEGKFSDQQIWEALEFVGLKDYVSELTEKLDAPVAERGENLSVGQRQLMMLASAICHRPKILIMDEASSAVDQAADLLIQSSIHTHFKETTVISIAHRINTIASFDRIMVLDAGKLVEYDSPGNLLKQPESIFKSLVDATGTANAAVVTAIANHTL</sequence>
<feature type="transmembrane region" description="Helical" evidence="10">
    <location>
        <begin position="757"/>
        <end position="782"/>
    </location>
</feature>
<gene>
    <name evidence="13" type="ORF">BCR33DRAFT_848745</name>
</gene>
<keyword evidence="4" id="KW-0677">Repeat</keyword>
<accession>A0A1Y2CK82</accession>
<feature type="domain" description="ABC transporter" evidence="11">
    <location>
        <begin position="1080"/>
        <end position="1312"/>
    </location>
</feature>
<dbReference type="InterPro" id="IPR011527">
    <property type="entry name" value="ABC1_TM_dom"/>
</dbReference>
<dbReference type="InterPro" id="IPR050173">
    <property type="entry name" value="ABC_transporter_C-like"/>
</dbReference>
<keyword evidence="6" id="KW-0067">ATP-binding</keyword>
<feature type="transmembrane region" description="Helical" evidence="10">
    <location>
        <begin position="104"/>
        <end position="125"/>
    </location>
</feature>
<keyword evidence="2" id="KW-0813">Transport</keyword>
<feature type="domain" description="ABC transporter" evidence="11">
    <location>
        <begin position="474"/>
        <end position="694"/>
    </location>
</feature>
<keyword evidence="7 10" id="KW-1133">Transmembrane helix</keyword>
<evidence type="ECO:0000313" key="13">
    <source>
        <dbReference type="EMBL" id="ORY47396.1"/>
    </source>
</evidence>
<dbReference type="CDD" id="cd18579">
    <property type="entry name" value="ABC_6TM_ABCC_D1"/>
    <property type="match status" value="1"/>
</dbReference>
<feature type="transmembrane region" description="Helical" evidence="10">
    <location>
        <begin position="996"/>
        <end position="1018"/>
    </location>
</feature>
<dbReference type="CDD" id="cd03244">
    <property type="entry name" value="ABCC_MRP_domain2"/>
    <property type="match status" value="1"/>
</dbReference>
<reference evidence="13 14" key="1">
    <citation type="submission" date="2016-07" db="EMBL/GenBank/DDBJ databases">
        <title>Pervasive Adenine N6-methylation of Active Genes in Fungi.</title>
        <authorList>
            <consortium name="DOE Joint Genome Institute"/>
            <person name="Mondo S.J."/>
            <person name="Dannebaum R.O."/>
            <person name="Kuo R.C."/>
            <person name="Labutti K."/>
            <person name="Haridas S."/>
            <person name="Kuo A."/>
            <person name="Salamov A."/>
            <person name="Ahrendt S.R."/>
            <person name="Lipzen A."/>
            <person name="Sullivan W."/>
            <person name="Andreopoulos W.B."/>
            <person name="Clum A."/>
            <person name="Lindquist E."/>
            <person name="Daum C."/>
            <person name="Ramamoorthy G.K."/>
            <person name="Gryganskyi A."/>
            <person name="Culley D."/>
            <person name="Magnuson J.K."/>
            <person name="James T.Y."/>
            <person name="O'Malley M.A."/>
            <person name="Stajich J.E."/>
            <person name="Spatafora J.W."/>
            <person name="Visel A."/>
            <person name="Grigoriev I.V."/>
        </authorList>
    </citation>
    <scope>NUCLEOTIDE SEQUENCE [LARGE SCALE GENOMIC DNA]</scope>
    <source>
        <strain evidence="13 14">JEL800</strain>
    </source>
</reference>
<feature type="transmembrane region" description="Helical" evidence="10">
    <location>
        <begin position="375"/>
        <end position="398"/>
    </location>
</feature>
<dbReference type="Gene3D" id="1.20.1560.10">
    <property type="entry name" value="ABC transporter type 1, transmembrane domain"/>
    <property type="match status" value="2"/>
</dbReference>
<keyword evidence="14" id="KW-1185">Reference proteome</keyword>
<organism evidence="13 14">
    <name type="scientific">Rhizoclosmatium globosum</name>
    <dbReference type="NCBI Taxonomy" id="329046"/>
    <lineage>
        <taxon>Eukaryota</taxon>
        <taxon>Fungi</taxon>
        <taxon>Fungi incertae sedis</taxon>
        <taxon>Chytridiomycota</taxon>
        <taxon>Chytridiomycota incertae sedis</taxon>
        <taxon>Chytridiomycetes</taxon>
        <taxon>Chytridiales</taxon>
        <taxon>Chytriomycetaceae</taxon>
        <taxon>Rhizoclosmatium</taxon>
    </lineage>
</organism>
<dbReference type="GO" id="GO:0016887">
    <property type="term" value="F:ATP hydrolysis activity"/>
    <property type="evidence" value="ECO:0007669"/>
    <property type="project" value="InterPro"/>
</dbReference>
<dbReference type="CDD" id="cd18580">
    <property type="entry name" value="ABC_6TM_ABCC_D2"/>
    <property type="match status" value="1"/>
</dbReference>
<evidence type="ECO:0000256" key="1">
    <source>
        <dbReference type="ARBA" id="ARBA00004128"/>
    </source>
</evidence>
<dbReference type="SMART" id="SM00382">
    <property type="entry name" value="AAA"/>
    <property type="match status" value="2"/>
</dbReference>
<comment type="caution">
    <text evidence="13">The sequence shown here is derived from an EMBL/GenBank/DDBJ whole genome shotgun (WGS) entry which is preliminary data.</text>
</comment>
<dbReference type="CDD" id="cd03250">
    <property type="entry name" value="ABCC_MRP_domain1"/>
    <property type="match status" value="1"/>
</dbReference>